<evidence type="ECO:0000313" key="2">
    <source>
        <dbReference type="EMBL" id="ADN14482.1"/>
    </source>
</evidence>
<dbReference type="eggNOG" id="COG3180">
    <property type="taxonomic scope" value="Bacteria"/>
</dbReference>
<accession>E0UHV2</accession>
<reference evidence="3" key="1">
    <citation type="journal article" date="2011" name="MBio">
        <title>Novel metabolic attributes of the genus Cyanothece, comprising a group of unicellular nitrogen-fixing Cyanobacteria.</title>
        <authorList>
            <person name="Bandyopadhyay A."/>
            <person name="Elvitigala T."/>
            <person name="Welsh E."/>
            <person name="Stockel J."/>
            <person name="Liberton M."/>
            <person name="Min H."/>
            <person name="Sherman L.A."/>
            <person name="Pakrasi H.B."/>
        </authorList>
    </citation>
    <scope>NUCLEOTIDE SEQUENCE [LARGE SCALE GENOMIC DNA]</scope>
    <source>
        <strain evidence="3">PCC 7822</strain>
    </source>
</reference>
<dbReference type="STRING" id="497965.Cyan7822_2510"/>
<dbReference type="Pfam" id="PF05145">
    <property type="entry name" value="AbrB"/>
    <property type="match status" value="1"/>
</dbReference>
<dbReference type="EMBL" id="CP002198">
    <property type="protein sequence ID" value="ADN14482.1"/>
    <property type="molecule type" value="Genomic_DNA"/>
</dbReference>
<dbReference type="AlphaFoldDB" id="E0UHV2"/>
<dbReference type="NCBIfam" id="TIGR03082">
    <property type="entry name" value="Gneg_AbrB_dup"/>
    <property type="match status" value="1"/>
</dbReference>
<protein>
    <submittedName>
        <fullName evidence="2">Membrane protein AbrB duplication</fullName>
    </submittedName>
</protein>
<feature type="transmembrane region" description="Helical" evidence="1">
    <location>
        <begin position="339"/>
        <end position="357"/>
    </location>
</feature>
<keyword evidence="3" id="KW-1185">Reference proteome</keyword>
<proteinExistence type="predicted"/>
<feature type="transmembrane region" description="Helical" evidence="1">
    <location>
        <begin position="89"/>
        <end position="108"/>
    </location>
</feature>
<feature type="transmembrane region" description="Helical" evidence="1">
    <location>
        <begin position="193"/>
        <end position="212"/>
    </location>
</feature>
<dbReference type="InterPro" id="IPR007820">
    <property type="entry name" value="AbrB_fam"/>
</dbReference>
<feature type="transmembrane region" description="Helical" evidence="1">
    <location>
        <begin position="149"/>
        <end position="173"/>
    </location>
</feature>
<feature type="transmembrane region" description="Helical" evidence="1">
    <location>
        <begin position="276"/>
        <end position="299"/>
    </location>
</feature>
<dbReference type="HOGENOM" id="CLU_050210_2_0_3"/>
<dbReference type="PANTHER" id="PTHR38457:SF1">
    <property type="entry name" value="REGULATOR ABRB-RELATED"/>
    <property type="match status" value="1"/>
</dbReference>
<sequence length="369" mass="39273">MERGKTLKPNLSSITVLTLQLAAATLAGIAAFLLDIPGDWLLGPLLIGVLATLNPDKAQPLPPSLATAAQVIIALGTAASFSLSTLFQAAHYTLAMLMCIVLTGGLCLGKGYLLWRWAGIDIKTGFLGSIPGAGHSIVAMSEEMGADALAVAVFQYLRILLVLILIPLLAGYFFPVDSVSVNVPSVITHQFSLTEFSVNLALLTLLGALGVLGGRWLRLPQAVFIGPLLTGLLAFWFFPYPLYLPKLVLNIGLLLLGLSIGLKFNWQAAQKLIKAVLIELILVIILILGCLGVGYEFHWLTGVDLITALLGSTPGGLMAVMAATIQLGGDSGLVLGMQMSRMFLILLITPWLASFLLKTPQKVDEDFSE</sequence>
<gene>
    <name evidence="2" type="ordered locus">Cyan7822_2510</name>
</gene>
<keyword evidence="1" id="KW-0812">Transmembrane</keyword>
<dbReference type="PIRSF" id="PIRSF038991">
    <property type="entry name" value="Protein_AbrB"/>
    <property type="match status" value="1"/>
</dbReference>
<evidence type="ECO:0000313" key="3">
    <source>
        <dbReference type="Proteomes" id="UP000008206"/>
    </source>
</evidence>
<dbReference type="RefSeq" id="WP_013322587.1">
    <property type="nucleotide sequence ID" value="NC_014501.1"/>
</dbReference>
<organism evidence="2 3">
    <name type="scientific">Gloeothece verrucosa (strain PCC 7822)</name>
    <name type="common">Cyanothece sp. (strain PCC 7822)</name>
    <dbReference type="NCBI Taxonomy" id="497965"/>
    <lineage>
        <taxon>Bacteria</taxon>
        <taxon>Bacillati</taxon>
        <taxon>Cyanobacteriota</taxon>
        <taxon>Cyanophyceae</taxon>
        <taxon>Oscillatoriophycideae</taxon>
        <taxon>Chroococcales</taxon>
        <taxon>Aphanothecaceae</taxon>
        <taxon>Gloeothece</taxon>
        <taxon>Gloeothece verrucosa</taxon>
    </lineage>
</organism>
<keyword evidence="1" id="KW-0472">Membrane</keyword>
<dbReference type="PANTHER" id="PTHR38457">
    <property type="entry name" value="REGULATOR ABRB-RELATED"/>
    <property type="match status" value="1"/>
</dbReference>
<dbReference type="KEGG" id="cyj:Cyan7822_2510"/>
<feature type="transmembrane region" description="Helical" evidence="1">
    <location>
        <begin position="305"/>
        <end position="327"/>
    </location>
</feature>
<feature type="transmembrane region" description="Helical" evidence="1">
    <location>
        <begin position="244"/>
        <end position="264"/>
    </location>
</feature>
<evidence type="ECO:0000256" key="1">
    <source>
        <dbReference type="SAM" id="Phobius"/>
    </source>
</evidence>
<name>E0UHV2_GLOV7</name>
<feature type="transmembrane region" description="Helical" evidence="1">
    <location>
        <begin position="219"/>
        <end position="238"/>
    </location>
</feature>
<dbReference type="InterPro" id="IPR017516">
    <property type="entry name" value="AbrB_dup"/>
</dbReference>
<dbReference type="Proteomes" id="UP000008206">
    <property type="component" value="Chromosome"/>
</dbReference>
<dbReference type="GO" id="GO:0010468">
    <property type="term" value="P:regulation of gene expression"/>
    <property type="evidence" value="ECO:0007669"/>
    <property type="project" value="InterPro"/>
</dbReference>
<dbReference type="GO" id="GO:0016020">
    <property type="term" value="C:membrane"/>
    <property type="evidence" value="ECO:0007669"/>
    <property type="project" value="InterPro"/>
</dbReference>
<keyword evidence="1" id="KW-1133">Transmembrane helix</keyword>